<organism evidence="3 4">
    <name type="scientific">Pantherophis guttatus</name>
    <name type="common">Corn snake</name>
    <name type="synonym">Elaphe guttata</name>
    <dbReference type="NCBI Taxonomy" id="94885"/>
    <lineage>
        <taxon>Eukaryota</taxon>
        <taxon>Metazoa</taxon>
        <taxon>Chordata</taxon>
        <taxon>Craniata</taxon>
        <taxon>Vertebrata</taxon>
        <taxon>Euteleostomi</taxon>
        <taxon>Lepidosauria</taxon>
        <taxon>Squamata</taxon>
        <taxon>Bifurcata</taxon>
        <taxon>Unidentata</taxon>
        <taxon>Episquamata</taxon>
        <taxon>Toxicofera</taxon>
        <taxon>Serpentes</taxon>
        <taxon>Colubroidea</taxon>
        <taxon>Colubridae</taxon>
        <taxon>Colubrinae</taxon>
        <taxon>Pantherophis</taxon>
    </lineage>
</organism>
<dbReference type="RefSeq" id="XP_034281126.1">
    <property type="nucleotide sequence ID" value="XM_034425235.1"/>
</dbReference>
<dbReference type="GeneID" id="117670227"/>
<protein>
    <submittedName>
        <fullName evidence="4">Extracellular fatty acid-binding protein-like</fullName>
    </submittedName>
</protein>
<evidence type="ECO:0000313" key="3">
    <source>
        <dbReference type="Proteomes" id="UP001652622"/>
    </source>
</evidence>
<reference evidence="4" key="1">
    <citation type="submission" date="2025-08" db="UniProtKB">
        <authorList>
            <consortium name="RefSeq"/>
        </authorList>
    </citation>
    <scope>IDENTIFICATION</scope>
    <source>
        <tissue evidence="4">Blood</tissue>
    </source>
</reference>
<comment type="similarity">
    <text evidence="1">Belongs to the calycin superfamily. Lipocalin family.</text>
</comment>
<gene>
    <name evidence="4" type="primary">LOC117670227</name>
</gene>
<dbReference type="KEGG" id="pgut:117670227"/>
<dbReference type="AlphaFoldDB" id="A0A6P9CPW7"/>
<dbReference type="SUPFAM" id="SSF50814">
    <property type="entry name" value="Lipocalins"/>
    <property type="match status" value="1"/>
</dbReference>
<dbReference type="PANTHER" id="PTHR11430">
    <property type="entry name" value="LIPOCALIN"/>
    <property type="match status" value="1"/>
</dbReference>
<dbReference type="InterPro" id="IPR002345">
    <property type="entry name" value="Lipocalin"/>
</dbReference>
<dbReference type="Proteomes" id="UP001652622">
    <property type="component" value="Unplaced"/>
</dbReference>
<proteinExistence type="inferred from homology"/>
<dbReference type="GO" id="GO:0005615">
    <property type="term" value="C:extracellular space"/>
    <property type="evidence" value="ECO:0007669"/>
    <property type="project" value="TreeGrafter"/>
</dbReference>
<accession>A0A6P9CPW7</accession>
<dbReference type="InterPro" id="IPR012674">
    <property type="entry name" value="Calycin"/>
</dbReference>
<keyword evidence="3" id="KW-1185">Reference proteome</keyword>
<name>A0A6P9CPW7_PANGU</name>
<dbReference type="GO" id="GO:0036094">
    <property type="term" value="F:small molecule binding"/>
    <property type="evidence" value="ECO:0007669"/>
    <property type="project" value="InterPro"/>
</dbReference>
<feature type="domain" description="Lipocalin/cytosolic fatty-acid binding" evidence="2">
    <location>
        <begin position="54"/>
        <end position="185"/>
    </location>
</feature>
<dbReference type="PANTHER" id="PTHR11430:SF76">
    <property type="entry name" value="MAJOR URINARY PROTEIN 1-RELATED"/>
    <property type="match status" value="1"/>
</dbReference>
<dbReference type="InterPro" id="IPR000566">
    <property type="entry name" value="Lipocln_cytosolic_FA-bd_dom"/>
</dbReference>
<evidence type="ECO:0000259" key="2">
    <source>
        <dbReference type="Pfam" id="PF00061"/>
    </source>
</evidence>
<evidence type="ECO:0000313" key="4">
    <source>
        <dbReference type="RefSeq" id="XP_034281126.1"/>
    </source>
</evidence>
<sequence length="191" mass="21208">MPVTCLRVSEYSSAEEEKGPSEMKSLLFALGVALCCFVQAEWKEVTKTSIEDLGRWVILAVAGTSLDNVKQIRNMSALVVELSRPQEDVFSVSVFLPTPNGCKNITCQLRKEENGKYHSLSDNKTVTVKSVKILDDFIMTTLENDNSTASTLLSRTPTPNPEIIQKFKEECKKLGYSEAQIAVLKPTVKCQ</sequence>
<dbReference type="Pfam" id="PF00061">
    <property type="entry name" value="Lipocalin"/>
    <property type="match status" value="1"/>
</dbReference>
<dbReference type="Gene3D" id="2.40.128.20">
    <property type="match status" value="1"/>
</dbReference>
<evidence type="ECO:0000256" key="1">
    <source>
        <dbReference type="ARBA" id="ARBA00006889"/>
    </source>
</evidence>
<dbReference type="InParanoid" id="A0A6P9CPW7"/>